<dbReference type="Gene3D" id="1.20.1500.10">
    <property type="entry name" value="YheA/YmcA-like"/>
    <property type="match status" value="1"/>
</dbReference>
<organism evidence="1 2">
    <name type="scientific">Alicyclobacillus fodiniaquatilis</name>
    <dbReference type="NCBI Taxonomy" id="1661150"/>
    <lineage>
        <taxon>Bacteria</taxon>
        <taxon>Bacillati</taxon>
        <taxon>Bacillota</taxon>
        <taxon>Bacilli</taxon>
        <taxon>Bacillales</taxon>
        <taxon>Alicyclobacillaceae</taxon>
        <taxon>Alicyclobacillus</taxon>
    </lineage>
</organism>
<accession>A0ABW4JEE5</accession>
<comment type="caution">
    <text evidence="1">The sequence shown here is derived from an EMBL/GenBank/DDBJ whole genome shotgun (WGS) entry which is preliminary data.</text>
</comment>
<evidence type="ECO:0000313" key="2">
    <source>
        <dbReference type="Proteomes" id="UP001597079"/>
    </source>
</evidence>
<reference evidence="2" key="1">
    <citation type="journal article" date="2019" name="Int. J. Syst. Evol. Microbiol.">
        <title>The Global Catalogue of Microorganisms (GCM) 10K type strain sequencing project: providing services to taxonomists for standard genome sequencing and annotation.</title>
        <authorList>
            <consortium name="The Broad Institute Genomics Platform"/>
            <consortium name="The Broad Institute Genome Sequencing Center for Infectious Disease"/>
            <person name="Wu L."/>
            <person name="Ma J."/>
        </authorList>
    </citation>
    <scope>NUCLEOTIDE SEQUENCE [LARGE SCALE GENOMIC DNA]</scope>
    <source>
        <strain evidence="2">CGMCC 1.12286</strain>
    </source>
</reference>
<proteinExistence type="predicted"/>
<dbReference type="InterPro" id="IPR010368">
    <property type="entry name" value="Com_YlbF"/>
</dbReference>
<dbReference type="PANTHER" id="PTHR38448:SF1">
    <property type="entry name" value="YLBF FAMILY REGULATOR"/>
    <property type="match status" value="1"/>
</dbReference>
<dbReference type="EMBL" id="JBHUCX010000020">
    <property type="protein sequence ID" value="MFD1674622.1"/>
    <property type="molecule type" value="Genomic_DNA"/>
</dbReference>
<dbReference type="Proteomes" id="UP001597079">
    <property type="component" value="Unassembled WGS sequence"/>
</dbReference>
<dbReference type="RefSeq" id="WP_377942482.1">
    <property type="nucleotide sequence ID" value="NZ_JBHUCX010000020.1"/>
</dbReference>
<dbReference type="InterPro" id="IPR052767">
    <property type="entry name" value="Bact_com_dev_regulator"/>
</dbReference>
<keyword evidence="2" id="KW-1185">Reference proteome</keyword>
<gene>
    <name evidence="1" type="ORF">ACFSB2_07910</name>
</gene>
<evidence type="ECO:0000313" key="1">
    <source>
        <dbReference type="EMBL" id="MFD1674622.1"/>
    </source>
</evidence>
<dbReference type="PANTHER" id="PTHR38448">
    <property type="entry name" value="REGULATORY PROTEIN YLBF-RELATED"/>
    <property type="match status" value="1"/>
</dbReference>
<sequence>MSVNLESHDLLLKKAEQIAGHIAHSETAQTYWQARDKMASHKEAQSLFDDLKKKTNGMLVLKDRVGEQSEKYQRMKDQTVQIEARLAEIPVALQYKAAQDDLNGMLQEVMHILLARLNQEVPVEVGPRQCGSGDGGSCSSCSAH</sequence>
<dbReference type="Pfam" id="PF06133">
    <property type="entry name" value="Com_YlbF"/>
    <property type="match status" value="1"/>
</dbReference>
<dbReference type="InterPro" id="IPR023378">
    <property type="entry name" value="YheA/YmcA-like_dom_sf"/>
</dbReference>
<protein>
    <submittedName>
        <fullName evidence="1">YlbF family regulator</fullName>
    </submittedName>
</protein>
<name>A0ABW4JEE5_9BACL</name>
<dbReference type="SUPFAM" id="SSF158622">
    <property type="entry name" value="YheA/YmcA-like"/>
    <property type="match status" value="1"/>
</dbReference>